<dbReference type="GO" id="GO:0030313">
    <property type="term" value="C:cell envelope"/>
    <property type="evidence" value="ECO:0007669"/>
    <property type="project" value="UniProtKB-SubCell"/>
</dbReference>
<evidence type="ECO:0000256" key="2">
    <source>
        <dbReference type="ARBA" id="ARBA00022748"/>
    </source>
</evidence>
<dbReference type="SUPFAM" id="SSF52833">
    <property type="entry name" value="Thioredoxin-like"/>
    <property type="match status" value="1"/>
</dbReference>
<dbReference type="PANTHER" id="PTHR42852">
    <property type="entry name" value="THIOL:DISULFIDE INTERCHANGE PROTEIN DSBE"/>
    <property type="match status" value="1"/>
</dbReference>
<reference evidence="7 8" key="1">
    <citation type="submission" date="2013-09" db="EMBL/GenBank/DDBJ databases">
        <title>Genome sequencing of Arenimonas composti.</title>
        <authorList>
            <person name="Chen F."/>
            <person name="Wang G."/>
        </authorList>
    </citation>
    <scope>NUCLEOTIDE SEQUENCE [LARGE SCALE GENOMIC DNA]</scope>
    <source>
        <strain evidence="7 8">TR7-09</strain>
    </source>
</reference>
<dbReference type="Pfam" id="PF00578">
    <property type="entry name" value="AhpC-TSA"/>
    <property type="match status" value="1"/>
</dbReference>
<dbReference type="PANTHER" id="PTHR42852:SF6">
    <property type="entry name" value="THIOL:DISULFIDE INTERCHANGE PROTEIN DSBE"/>
    <property type="match status" value="1"/>
</dbReference>
<dbReference type="InterPro" id="IPR013766">
    <property type="entry name" value="Thioredoxin_domain"/>
</dbReference>
<evidence type="ECO:0000313" key="8">
    <source>
        <dbReference type="Proteomes" id="UP000029391"/>
    </source>
</evidence>
<evidence type="ECO:0000256" key="1">
    <source>
        <dbReference type="ARBA" id="ARBA00004196"/>
    </source>
</evidence>
<dbReference type="EMBL" id="AWXU01000009">
    <property type="protein sequence ID" value="KFN51058.1"/>
    <property type="molecule type" value="Genomic_DNA"/>
</dbReference>
<dbReference type="Proteomes" id="UP000029391">
    <property type="component" value="Unassembled WGS sequence"/>
</dbReference>
<feature type="domain" description="Thioredoxin" evidence="6">
    <location>
        <begin position="54"/>
        <end position="208"/>
    </location>
</feature>
<comment type="subcellular location">
    <subcellularLocation>
        <location evidence="1">Cell envelope</location>
    </subcellularLocation>
</comment>
<dbReference type="STRING" id="1121013.GCA_000426365_01375"/>
<proteinExistence type="predicted"/>
<dbReference type="RefSeq" id="WP_026816696.1">
    <property type="nucleotide sequence ID" value="NZ_AUFF01000003.1"/>
</dbReference>
<comment type="caution">
    <text evidence="7">The sequence shown here is derived from an EMBL/GenBank/DDBJ whole genome shotgun (WGS) entry which is preliminary data.</text>
</comment>
<keyword evidence="3" id="KW-1015">Disulfide bond</keyword>
<dbReference type="PROSITE" id="PS51352">
    <property type="entry name" value="THIOREDOXIN_2"/>
    <property type="match status" value="1"/>
</dbReference>
<dbReference type="GO" id="GO:0016491">
    <property type="term" value="F:oxidoreductase activity"/>
    <property type="evidence" value="ECO:0007669"/>
    <property type="project" value="InterPro"/>
</dbReference>
<protein>
    <recommendedName>
        <fullName evidence="6">Thioredoxin domain-containing protein</fullName>
    </recommendedName>
</protein>
<evidence type="ECO:0000259" key="6">
    <source>
        <dbReference type="PROSITE" id="PS51352"/>
    </source>
</evidence>
<evidence type="ECO:0000256" key="5">
    <source>
        <dbReference type="SAM" id="SignalP"/>
    </source>
</evidence>
<dbReference type="GO" id="GO:0017004">
    <property type="term" value="P:cytochrome complex assembly"/>
    <property type="evidence" value="ECO:0007669"/>
    <property type="project" value="UniProtKB-KW"/>
</dbReference>
<dbReference type="Gene3D" id="3.40.30.10">
    <property type="entry name" value="Glutaredoxin"/>
    <property type="match status" value="1"/>
</dbReference>
<dbReference type="InterPro" id="IPR000866">
    <property type="entry name" value="AhpC/TSA"/>
</dbReference>
<dbReference type="CDD" id="cd02966">
    <property type="entry name" value="TlpA_like_family"/>
    <property type="match status" value="1"/>
</dbReference>
<organism evidence="7 8">
    <name type="scientific">Arenimonas composti TR7-09 = DSM 18010</name>
    <dbReference type="NCBI Taxonomy" id="1121013"/>
    <lineage>
        <taxon>Bacteria</taxon>
        <taxon>Pseudomonadati</taxon>
        <taxon>Pseudomonadota</taxon>
        <taxon>Gammaproteobacteria</taxon>
        <taxon>Lysobacterales</taxon>
        <taxon>Lysobacteraceae</taxon>
        <taxon>Arenimonas</taxon>
    </lineage>
</organism>
<dbReference type="AlphaFoldDB" id="A0A091BEF8"/>
<gene>
    <name evidence="7" type="ORF">P873_03940</name>
</gene>
<dbReference type="InterPro" id="IPR036249">
    <property type="entry name" value="Thioredoxin-like_sf"/>
</dbReference>
<name>A0A091BEF8_9GAMM</name>
<dbReference type="eggNOG" id="COG0526">
    <property type="taxonomic scope" value="Bacteria"/>
</dbReference>
<evidence type="ECO:0000313" key="7">
    <source>
        <dbReference type="EMBL" id="KFN51058.1"/>
    </source>
</evidence>
<accession>A0A091BEF8</accession>
<feature type="signal peptide" evidence="5">
    <location>
        <begin position="1"/>
        <end position="24"/>
    </location>
</feature>
<evidence type="ECO:0000256" key="3">
    <source>
        <dbReference type="ARBA" id="ARBA00023157"/>
    </source>
</evidence>
<keyword evidence="2" id="KW-0201">Cytochrome c-type biogenesis</keyword>
<evidence type="ECO:0000256" key="4">
    <source>
        <dbReference type="ARBA" id="ARBA00023284"/>
    </source>
</evidence>
<keyword evidence="5" id="KW-0732">Signal</keyword>
<dbReference type="GO" id="GO:0016209">
    <property type="term" value="F:antioxidant activity"/>
    <property type="evidence" value="ECO:0007669"/>
    <property type="project" value="InterPro"/>
</dbReference>
<keyword evidence="8" id="KW-1185">Reference proteome</keyword>
<dbReference type="InterPro" id="IPR050553">
    <property type="entry name" value="Thioredoxin_ResA/DsbE_sf"/>
</dbReference>
<sequence>MNRPLTAFLLSALLAACSPSSEQAADESAAPLPAGTEPAVAATASPADAAAAGADAGGCAVGGDASATGDDGKPTHPRLAVETLDDGCFDLAEQRGKWVVVNFWATWCKPCLKEIPDLSAFDAARDDVRVIGLAYEEIEPEAMREFLVEHPAGYPIALVDVYAPPADFDTPRGLPLTVLVGPDGAVAKKFLGPVTSDDLAAVIDGPAP</sequence>
<feature type="chain" id="PRO_5001871103" description="Thioredoxin domain-containing protein" evidence="5">
    <location>
        <begin position="25"/>
        <end position="208"/>
    </location>
</feature>
<keyword evidence="4" id="KW-0676">Redox-active center</keyword>
<dbReference type="OrthoDB" id="9796554at2"/>
<dbReference type="PROSITE" id="PS51257">
    <property type="entry name" value="PROKAR_LIPOPROTEIN"/>
    <property type="match status" value="1"/>
</dbReference>